<dbReference type="InterPro" id="IPR032922">
    <property type="entry name" value="SON"/>
</dbReference>
<dbReference type="PANTHER" id="PTHR46528">
    <property type="entry name" value="PROTEIN SON"/>
    <property type="match status" value="1"/>
</dbReference>
<feature type="region of interest" description="Disordered" evidence="1">
    <location>
        <begin position="599"/>
        <end position="962"/>
    </location>
</feature>
<dbReference type="GO" id="GO:0048024">
    <property type="term" value="P:regulation of mRNA splicing, via spliceosome"/>
    <property type="evidence" value="ECO:0007669"/>
    <property type="project" value="TreeGrafter"/>
</dbReference>
<sequence length="962" mass="104778">METRLEYGNTSAKRLSDQIHEPSADAQTSCTWTISSATVPLLESLFIPAMAAADPPAGLMDIASTLSQDEIPFKLRCAICNKLAVNAFRLPCCDQSICETCQASLPDTCSVCAHSPVSPDLCKPNKALRTTLKAFLRTEEKKREKERQSATLTPVITTPAENDSTPTEAVLEQKQAGQPSVELAETNAPAEAKSVEATNEVPALDVAADTDVPGPAEPVEEPEINGHAEPNGDHAPGVTTALATEADAQPTINGDGPADDPAPNEPTQQLDTNMMNMGPGGFANMAGWNGNNNFSGMNPYMANPMFNFANGMGMPMTMDPMAANQGMFGEYGMNMTGMGMNMGMNFNGQGMYGGWDGSQQNMWQGGQDNFNPNAFANGTGPPYGGGAFGGSNMSYPSNSDYQSGYYGPGYGRGGGYRGRGRGYYHGGPGRGGYGGPRPGHFPSTGNSALPNGQLSPAGVSVGTDGTPGNIEDPSQMNETAGTDPVSNANTDGTAKTAPGPSATDNQGQQLQGIPTIDSLDQGSGSMEPNGYHNHMGPGYGRGGYMRGGRGGGYWGGMPGAHQPQPEPRNPGVEGAPAAPRAMRQGLPNTSVFRQRGFHAHGKASVSSNTPATSQRGNSEAPQEALQTRSPSRAPSQAQAPASRSRSPSQPRASRARSPLDDDRGSHRETESRRPDAIQELQLADRRSRSASRMSSRRSSRRRDRDEDRDRKSGHRSHRSRRHHSRGDSHSRSPTRNGDARYPDRLRQIAEETAPNGHSKVSAETGERGDLASRISNGHRSSRDGHGRREEDRDRARDGRRRDRDREQGRRDRDRDRDSERDPQQNRDRDRDRDRRGERERDRGRDRGADRERERKRRRERSESTHANANSNDRTSQPQARRVKTNGEDRTRDASRALAAKSESEKDPYTLEREARNRERLLREQQNRDSAKSSTSKSSHRRDSRQERLVGGRRINYKYEDEL</sequence>
<feature type="compositionally biased region" description="Polar residues" evidence="1">
    <location>
        <begin position="443"/>
        <end position="454"/>
    </location>
</feature>
<dbReference type="RefSeq" id="XP_056759455.1">
    <property type="nucleotide sequence ID" value="XM_056914701.1"/>
</dbReference>
<accession>A0AAD6FVW5</accession>
<feature type="compositionally biased region" description="Basic and acidic residues" evidence="1">
    <location>
        <begin position="901"/>
        <end position="930"/>
    </location>
</feature>
<dbReference type="AlphaFoldDB" id="A0AAD6FVW5"/>
<feature type="compositionally biased region" description="Basic and acidic residues" evidence="1">
    <location>
        <begin position="657"/>
        <end position="687"/>
    </location>
</feature>
<dbReference type="CDD" id="cd16620">
    <property type="entry name" value="vRING-HC-C4C4_RBBP6"/>
    <property type="match status" value="1"/>
</dbReference>
<feature type="compositionally biased region" description="Basic and acidic residues" evidence="1">
    <location>
        <begin position="884"/>
        <end position="894"/>
    </location>
</feature>
<feature type="compositionally biased region" description="Polar residues" evidence="1">
    <location>
        <begin position="864"/>
        <end position="878"/>
    </location>
</feature>
<dbReference type="GO" id="GO:0003723">
    <property type="term" value="F:RNA binding"/>
    <property type="evidence" value="ECO:0007669"/>
    <property type="project" value="InterPro"/>
</dbReference>
<reference evidence="2" key="2">
    <citation type="journal article" date="2023" name="IMA Fungus">
        <title>Comparative genomic study of the Penicillium genus elucidates a diverse pangenome and 15 lateral gene transfer events.</title>
        <authorList>
            <person name="Petersen C."/>
            <person name="Sorensen T."/>
            <person name="Nielsen M.R."/>
            <person name="Sondergaard T.E."/>
            <person name="Sorensen J.L."/>
            <person name="Fitzpatrick D.A."/>
            <person name="Frisvad J.C."/>
            <person name="Nielsen K.L."/>
        </authorList>
    </citation>
    <scope>NUCLEOTIDE SEQUENCE</scope>
    <source>
        <strain evidence="2">IBT 16125</strain>
    </source>
</reference>
<feature type="compositionally biased region" description="Polar residues" evidence="1">
    <location>
        <begin position="149"/>
        <end position="167"/>
    </location>
</feature>
<feature type="compositionally biased region" description="Basic and acidic residues" evidence="1">
    <location>
        <begin position="139"/>
        <end position="148"/>
    </location>
</feature>
<feature type="compositionally biased region" description="Low complexity" evidence="1">
    <location>
        <begin position="628"/>
        <end position="656"/>
    </location>
</feature>
<feature type="region of interest" description="Disordered" evidence="1">
    <location>
        <begin position="427"/>
        <end position="534"/>
    </location>
</feature>
<comment type="caution">
    <text evidence="2">The sequence shown here is derived from an EMBL/GenBank/DDBJ whole genome shotgun (WGS) entry which is preliminary data.</text>
</comment>
<feature type="region of interest" description="Disordered" evidence="1">
    <location>
        <begin position="555"/>
        <end position="582"/>
    </location>
</feature>
<organism evidence="2 3">
    <name type="scientific">Penicillium daleae</name>
    <dbReference type="NCBI Taxonomy" id="63821"/>
    <lineage>
        <taxon>Eukaryota</taxon>
        <taxon>Fungi</taxon>
        <taxon>Dikarya</taxon>
        <taxon>Ascomycota</taxon>
        <taxon>Pezizomycotina</taxon>
        <taxon>Eurotiomycetes</taxon>
        <taxon>Eurotiomycetidae</taxon>
        <taxon>Eurotiales</taxon>
        <taxon>Aspergillaceae</taxon>
        <taxon>Penicillium</taxon>
    </lineage>
</organism>
<proteinExistence type="predicted"/>
<feature type="compositionally biased region" description="Basic and acidic residues" evidence="1">
    <location>
        <begin position="780"/>
        <end position="852"/>
    </location>
</feature>
<dbReference type="InterPro" id="IPR013083">
    <property type="entry name" value="Znf_RING/FYVE/PHD"/>
</dbReference>
<dbReference type="SUPFAM" id="SSF57850">
    <property type="entry name" value="RING/U-box"/>
    <property type="match status" value="1"/>
</dbReference>
<dbReference type="GO" id="GO:0051726">
    <property type="term" value="P:regulation of cell cycle"/>
    <property type="evidence" value="ECO:0007669"/>
    <property type="project" value="InterPro"/>
</dbReference>
<protein>
    <recommendedName>
        <fullName evidence="4">RING-type domain-containing protein</fullName>
    </recommendedName>
</protein>
<feature type="compositionally biased region" description="Polar residues" evidence="1">
    <location>
        <begin position="502"/>
        <end position="526"/>
    </location>
</feature>
<dbReference type="EMBL" id="JAPVEA010000009">
    <property type="protein sequence ID" value="KAJ5432163.1"/>
    <property type="molecule type" value="Genomic_DNA"/>
</dbReference>
<evidence type="ECO:0000313" key="3">
    <source>
        <dbReference type="Proteomes" id="UP001213681"/>
    </source>
</evidence>
<name>A0AAD6FVW5_9EURO</name>
<feature type="compositionally biased region" description="Gly residues" evidence="1">
    <location>
        <begin position="427"/>
        <end position="437"/>
    </location>
</feature>
<evidence type="ECO:0000256" key="1">
    <source>
        <dbReference type="SAM" id="MobiDB-lite"/>
    </source>
</evidence>
<dbReference type="PANTHER" id="PTHR46528:SF1">
    <property type="entry name" value="PROTEIN SON"/>
    <property type="match status" value="1"/>
</dbReference>
<feature type="compositionally biased region" description="Basic and acidic residues" evidence="1">
    <location>
        <begin position="737"/>
        <end position="749"/>
    </location>
</feature>
<feature type="compositionally biased region" description="Polar residues" evidence="1">
    <location>
        <begin position="472"/>
        <end position="493"/>
    </location>
</feature>
<gene>
    <name evidence="2" type="ORF">N7458_011319</name>
</gene>
<feature type="region of interest" description="Disordered" evidence="1">
    <location>
        <begin position="139"/>
        <end position="268"/>
    </location>
</feature>
<feature type="compositionally biased region" description="Polar residues" evidence="1">
    <location>
        <begin position="604"/>
        <end position="627"/>
    </location>
</feature>
<dbReference type="GeneID" id="81604944"/>
<feature type="compositionally biased region" description="Basic residues" evidence="1">
    <location>
        <begin position="711"/>
        <end position="724"/>
    </location>
</feature>
<evidence type="ECO:0000313" key="2">
    <source>
        <dbReference type="EMBL" id="KAJ5432163.1"/>
    </source>
</evidence>
<dbReference type="Gene3D" id="3.30.40.10">
    <property type="entry name" value="Zinc/RING finger domain, C3HC4 (zinc finger)"/>
    <property type="match status" value="1"/>
</dbReference>
<evidence type="ECO:0008006" key="4">
    <source>
        <dbReference type="Google" id="ProtNLM"/>
    </source>
</evidence>
<dbReference type="Proteomes" id="UP001213681">
    <property type="component" value="Unassembled WGS sequence"/>
</dbReference>
<keyword evidence="3" id="KW-1185">Reference proteome</keyword>
<reference evidence="2" key="1">
    <citation type="submission" date="2022-12" db="EMBL/GenBank/DDBJ databases">
        <authorList>
            <person name="Petersen C."/>
        </authorList>
    </citation>
    <scope>NUCLEOTIDE SEQUENCE</scope>
    <source>
        <strain evidence="2">IBT 16125</strain>
    </source>
</reference>